<evidence type="ECO:0000256" key="1">
    <source>
        <dbReference type="ARBA" id="ARBA00022801"/>
    </source>
</evidence>
<evidence type="ECO:0000256" key="2">
    <source>
        <dbReference type="ARBA" id="ARBA00023295"/>
    </source>
</evidence>
<protein>
    <submittedName>
        <fullName evidence="7">Glycosylase</fullName>
    </submittedName>
</protein>
<accession>A0ABS7K588</accession>
<dbReference type="PANTHER" id="PTHR46066:SF2">
    <property type="entry name" value="CHITINASE DOMAIN-CONTAINING PROTEIN 1"/>
    <property type="match status" value="1"/>
</dbReference>
<dbReference type="InterPro" id="IPR029070">
    <property type="entry name" value="Chitinase_insertion_sf"/>
</dbReference>
<dbReference type="InterPro" id="IPR011583">
    <property type="entry name" value="Chitinase_II/V-like_cat"/>
</dbReference>
<evidence type="ECO:0000256" key="4">
    <source>
        <dbReference type="RuleBase" id="RU004453"/>
    </source>
</evidence>
<evidence type="ECO:0000256" key="3">
    <source>
        <dbReference type="RuleBase" id="RU000489"/>
    </source>
</evidence>
<sequence length="386" mass="44205">MAFQKKHLIVPFVFLLIALLSQLTACSNQDSSRISKMEEGLEEMDQNTDNKFIMSYIYDKNLALSPEAYAEEIKHTVKELDEVSPAYFTLTPEGTLDETRRISHEFIEAMHKESVKVVPFLSDQWNKEVARAALDNKEELVSQVVDMIEQYNLDGVNVDIEHVTKEDRADYNDLVKRLRESLTGEKKVSVAVAANPEGWTDGWHGAYDYSALAQASDELMLMAYDEHFQSHETPGPVASLSFVERSIQYALSKNVPSEKLLLGIPFYGRIWKDDGTVLGLDVSLKIVEELIEKYDGYVEYDQELQSPVATFTIEENDDWSEIEKWEKILTPGTYTLWYENKDSIKAKLALVQKYNLKGTGIWSLGQETEATWNYYKESLNTPYKPE</sequence>
<comment type="similarity">
    <text evidence="4">Belongs to the glycosyl hydrolase 18 family.</text>
</comment>
<dbReference type="PROSITE" id="PS51910">
    <property type="entry name" value="GH18_2"/>
    <property type="match status" value="1"/>
</dbReference>
<keyword evidence="1 3" id="KW-0378">Hydrolase</keyword>
<dbReference type="SUPFAM" id="SSF51445">
    <property type="entry name" value="(Trans)glycosidases"/>
    <property type="match status" value="1"/>
</dbReference>
<reference evidence="7 8" key="1">
    <citation type="submission" date="2020-07" db="EMBL/GenBank/DDBJ databases">
        <title>Fungal Genomes of the International Space Station.</title>
        <authorList>
            <person name="Seuylemezian A."/>
            <person name="Singh N.K."/>
            <person name="Wood J."/>
            <person name="Venkateswaran K."/>
        </authorList>
    </citation>
    <scope>NUCLEOTIDE SEQUENCE [LARGE SCALE GENOMIC DNA]</scope>
    <source>
        <strain evidence="7 8">PL-B2</strain>
    </source>
</reference>
<keyword evidence="2 3" id="KW-0326">Glycosidase</keyword>
<comment type="caution">
    <text evidence="7">The sequence shown here is derived from an EMBL/GenBank/DDBJ whole genome shotgun (WGS) entry which is preliminary data.</text>
</comment>
<dbReference type="RefSeq" id="WP_221873516.1">
    <property type="nucleotide sequence ID" value="NZ_JACWFH010000012.1"/>
</dbReference>
<dbReference type="Proteomes" id="UP000769780">
    <property type="component" value="Unassembled WGS sequence"/>
</dbReference>
<feature type="domain" description="GH18" evidence="6">
    <location>
        <begin position="52"/>
        <end position="382"/>
    </location>
</feature>
<keyword evidence="8" id="KW-1185">Reference proteome</keyword>
<evidence type="ECO:0000259" key="6">
    <source>
        <dbReference type="PROSITE" id="PS51910"/>
    </source>
</evidence>
<organism evidence="7 8">
    <name type="scientific">Mesobacillus maritimus</name>
    <dbReference type="NCBI Taxonomy" id="1643336"/>
    <lineage>
        <taxon>Bacteria</taxon>
        <taxon>Bacillati</taxon>
        <taxon>Bacillota</taxon>
        <taxon>Bacilli</taxon>
        <taxon>Bacillales</taxon>
        <taxon>Bacillaceae</taxon>
        <taxon>Mesobacillus</taxon>
    </lineage>
</organism>
<evidence type="ECO:0000313" key="7">
    <source>
        <dbReference type="EMBL" id="MBY0097290.1"/>
    </source>
</evidence>
<dbReference type="PANTHER" id="PTHR46066">
    <property type="entry name" value="CHITINASE DOMAIN-CONTAINING PROTEIN 1 FAMILY MEMBER"/>
    <property type="match status" value="1"/>
</dbReference>
<dbReference type="EMBL" id="JACWFH010000012">
    <property type="protein sequence ID" value="MBY0097290.1"/>
    <property type="molecule type" value="Genomic_DNA"/>
</dbReference>
<dbReference type="PROSITE" id="PS01095">
    <property type="entry name" value="GH18_1"/>
    <property type="match status" value="1"/>
</dbReference>
<gene>
    <name evidence="7" type="ORF">H0185_10840</name>
</gene>
<dbReference type="InterPro" id="IPR001223">
    <property type="entry name" value="Glyco_hydro18_cat"/>
</dbReference>
<feature type="signal peptide" evidence="5">
    <location>
        <begin position="1"/>
        <end position="25"/>
    </location>
</feature>
<dbReference type="Gene3D" id="3.20.20.80">
    <property type="entry name" value="Glycosidases"/>
    <property type="match status" value="1"/>
</dbReference>
<dbReference type="Pfam" id="PF00704">
    <property type="entry name" value="Glyco_hydro_18"/>
    <property type="match status" value="1"/>
</dbReference>
<dbReference type="InterPro" id="IPR017853">
    <property type="entry name" value="GH"/>
</dbReference>
<evidence type="ECO:0000313" key="8">
    <source>
        <dbReference type="Proteomes" id="UP000769780"/>
    </source>
</evidence>
<dbReference type="SMART" id="SM00636">
    <property type="entry name" value="Glyco_18"/>
    <property type="match status" value="1"/>
</dbReference>
<dbReference type="Gene3D" id="3.10.50.10">
    <property type="match status" value="1"/>
</dbReference>
<feature type="chain" id="PRO_5047095154" evidence="5">
    <location>
        <begin position="26"/>
        <end position="386"/>
    </location>
</feature>
<proteinExistence type="inferred from homology"/>
<name>A0ABS7K588_9BACI</name>
<evidence type="ECO:0000256" key="5">
    <source>
        <dbReference type="SAM" id="SignalP"/>
    </source>
</evidence>
<keyword evidence="5" id="KW-0732">Signal</keyword>
<dbReference type="InterPro" id="IPR001579">
    <property type="entry name" value="Glyco_hydro_18_chit_AS"/>
</dbReference>